<dbReference type="SUPFAM" id="SSF55729">
    <property type="entry name" value="Acyl-CoA N-acyltransferases (Nat)"/>
    <property type="match status" value="1"/>
</dbReference>
<feature type="domain" description="N-acetyltransferase" evidence="1">
    <location>
        <begin position="19"/>
        <end position="105"/>
    </location>
</feature>
<keyword evidence="3" id="KW-1185">Reference proteome</keyword>
<dbReference type="HOGENOM" id="CLU_132888_2_1_6"/>
<dbReference type="Gene3D" id="3.40.630.30">
    <property type="match status" value="1"/>
</dbReference>
<dbReference type="EMBL" id="AEVG01000103">
    <property type="protein sequence ID" value="EFX91461.1"/>
    <property type="molecule type" value="Genomic_DNA"/>
</dbReference>
<comment type="caution">
    <text evidence="2">The sequence shown here is derived from an EMBL/GenBank/DDBJ whole genome shotgun (WGS) entry which is preliminary data.</text>
</comment>
<organism evidence="2 3">
    <name type="scientific">Actinobacillus ureae ATCC 25976</name>
    <dbReference type="NCBI Taxonomy" id="887324"/>
    <lineage>
        <taxon>Bacteria</taxon>
        <taxon>Pseudomonadati</taxon>
        <taxon>Pseudomonadota</taxon>
        <taxon>Gammaproteobacteria</taxon>
        <taxon>Pasteurellales</taxon>
        <taxon>Pasteurellaceae</taxon>
        <taxon>Actinobacillus</taxon>
    </lineage>
</organism>
<evidence type="ECO:0000259" key="1">
    <source>
        <dbReference type="PROSITE" id="PS51729"/>
    </source>
</evidence>
<dbReference type="PANTHER" id="PTHR31435:SF9">
    <property type="entry name" value="PROTEIN NATD1"/>
    <property type="match status" value="1"/>
</dbReference>
<dbReference type="PROSITE" id="PS51729">
    <property type="entry name" value="GNAT_YJDJ"/>
    <property type="match status" value="1"/>
</dbReference>
<dbReference type="InterPro" id="IPR045057">
    <property type="entry name" value="Gcn5-rel_NAT"/>
</dbReference>
<dbReference type="InterPro" id="IPR031165">
    <property type="entry name" value="GNAT_YJDJ"/>
</dbReference>
<dbReference type="Proteomes" id="UP000005467">
    <property type="component" value="Unassembled WGS sequence"/>
</dbReference>
<dbReference type="CDD" id="cd04301">
    <property type="entry name" value="NAT_SF"/>
    <property type="match status" value="1"/>
</dbReference>
<evidence type="ECO:0000313" key="3">
    <source>
        <dbReference type="Proteomes" id="UP000005467"/>
    </source>
</evidence>
<dbReference type="AlphaFoldDB" id="E8KI11"/>
<accession>E8KI11</accession>
<dbReference type="InterPro" id="IPR016181">
    <property type="entry name" value="Acyl_CoA_acyltransferase"/>
</dbReference>
<dbReference type="Pfam" id="PF14542">
    <property type="entry name" value="Acetyltransf_CG"/>
    <property type="match status" value="1"/>
</dbReference>
<name>E8KI11_9PAST</name>
<evidence type="ECO:0000313" key="2">
    <source>
        <dbReference type="EMBL" id="EFX91461.1"/>
    </source>
</evidence>
<reference evidence="2 3" key="1">
    <citation type="submission" date="2011-01" db="EMBL/GenBank/DDBJ databases">
        <authorList>
            <person name="Muzny D."/>
            <person name="Qin X."/>
            <person name="Deng J."/>
            <person name="Jiang H."/>
            <person name="Liu Y."/>
            <person name="Qu J."/>
            <person name="Song X.-Z."/>
            <person name="Zhang L."/>
            <person name="Thornton R."/>
            <person name="Coyle M."/>
            <person name="Francisco L."/>
            <person name="Jackson L."/>
            <person name="Javaid M."/>
            <person name="Korchina V."/>
            <person name="Kovar C."/>
            <person name="Mata R."/>
            <person name="Mathew T."/>
            <person name="Ngo R."/>
            <person name="Nguyen L."/>
            <person name="Nguyen N."/>
            <person name="Okwuonu G."/>
            <person name="Ongeri F."/>
            <person name="Pham C."/>
            <person name="Simmons D."/>
            <person name="Wilczek-Boney K."/>
            <person name="Hale W."/>
            <person name="Jakkamsetti A."/>
            <person name="Pham P."/>
            <person name="Ruth R."/>
            <person name="San Lucas F."/>
            <person name="Warren J."/>
            <person name="Zhang J."/>
            <person name="Zhao Z."/>
            <person name="Zhou C."/>
            <person name="Zhu D."/>
            <person name="Lee S."/>
            <person name="Bess C."/>
            <person name="Blankenburg K."/>
            <person name="Forbes L."/>
            <person name="Fu Q."/>
            <person name="Gubbala S."/>
            <person name="Hirani K."/>
            <person name="Jayaseelan J.C."/>
            <person name="Lara F."/>
            <person name="Munidasa M."/>
            <person name="Palculict T."/>
            <person name="Patil S."/>
            <person name="Pu L.-L."/>
            <person name="Saada N."/>
            <person name="Tang L."/>
            <person name="Weissenberger G."/>
            <person name="Zhu Y."/>
            <person name="Hemphill L."/>
            <person name="Shang Y."/>
            <person name="Youmans B."/>
            <person name="Ayvaz T."/>
            <person name="Ross M."/>
            <person name="Santibanez J."/>
            <person name="Aqrawi P."/>
            <person name="Gross S."/>
            <person name="Joshi V."/>
            <person name="Fowler G."/>
            <person name="Nazareth L."/>
            <person name="Reid J."/>
            <person name="Worley K."/>
            <person name="Petrosino J."/>
            <person name="Highlander S."/>
            <person name="Gibbs R."/>
        </authorList>
    </citation>
    <scope>NUCLEOTIDE SEQUENCE [LARGE SCALE GENOMIC DNA]</scope>
    <source>
        <strain evidence="2 3">ATCC 25976</strain>
    </source>
</reference>
<dbReference type="PANTHER" id="PTHR31435">
    <property type="entry name" value="PROTEIN NATD1"/>
    <property type="match status" value="1"/>
</dbReference>
<protein>
    <recommendedName>
        <fullName evidence="1">N-acetyltransferase domain-containing protein</fullName>
    </recommendedName>
</protein>
<sequence length="105" mass="11840">MQETERSVECKNIGGVMIKHDLDNFEFSYLTEEGIKAGKLRYRYIKDNVIDVYTTKVDEAFQGKGIAGELYAALIAFAQGKGLKIKPSCSYIEAKMQRSHQDLIA</sequence>
<gene>
    <name evidence="2" type="ORF">HMPREF0027_1478</name>
</gene>
<proteinExistence type="predicted"/>